<keyword evidence="3" id="KW-1185">Reference proteome</keyword>
<dbReference type="PRINTS" id="PR00111">
    <property type="entry name" value="ABHYDROLASE"/>
</dbReference>
<dbReference type="InterPro" id="IPR000073">
    <property type="entry name" value="AB_hydrolase_1"/>
</dbReference>
<dbReference type="PANTHER" id="PTHR43798">
    <property type="entry name" value="MONOACYLGLYCEROL LIPASE"/>
    <property type="match status" value="1"/>
</dbReference>
<gene>
    <name evidence="2" type="ORF">DCC81_01380</name>
</gene>
<dbReference type="RefSeq" id="WP_108684802.1">
    <property type="nucleotide sequence ID" value="NZ_QCYK01000001.1"/>
</dbReference>
<dbReference type="InterPro" id="IPR029058">
    <property type="entry name" value="AB_hydrolase_fold"/>
</dbReference>
<dbReference type="OrthoDB" id="975949at2"/>
<dbReference type="SUPFAM" id="SSF53474">
    <property type="entry name" value="alpha/beta-Hydrolases"/>
    <property type="match status" value="1"/>
</dbReference>
<dbReference type="Proteomes" id="UP000244450">
    <property type="component" value="Unassembled WGS sequence"/>
</dbReference>
<dbReference type="AlphaFoldDB" id="A0A2T7BKK4"/>
<dbReference type="Gene3D" id="3.40.50.1820">
    <property type="entry name" value="alpha/beta hydrolase"/>
    <property type="match status" value="1"/>
</dbReference>
<dbReference type="GO" id="GO:0016020">
    <property type="term" value="C:membrane"/>
    <property type="evidence" value="ECO:0007669"/>
    <property type="project" value="TreeGrafter"/>
</dbReference>
<protein>
    <recommendedName>
        <fullName evidence="1">AB hydrolase-1 domain-containing protein</fullName>
    </recommendedName>
</protein>
<accession>A0A2T7BKK4</accession>
<comment type="caution">
    <text evidence="2">The sequence shown here is derived from an EMBL/GenBank/DDBJ whole genome shotgun (WGS) entry which is preliminary data.</text>
</comment>
<sequence length="268" mass="30626">MQNTDFQLTYGPHDFHGIRTGNGPALLVCLHGFGESAAHFLPLAKGLGHRFTLVAIDLPLHGTTQWSSTAPMTQQDLKNILELLLQQEGFTRFSVCGYSMGGRVALCAVECMADRIDHVILLAADGLHRNPWHVFVTQTRVGNRIFHYQAHHPLFFFRVLQAARKLHWINESIYKFAYHRMNTKEKRLQVYNVWTTLRRMMPDLHKVAVQMQRYHIPLLQVFGRYDRVIPPAFAERLARAPFPVTTLVVDSGHQLIKGSLGHTIDDNL</sequence>
<name>A0A2T7BKK4_9BACT</name>
<evidence type="ECO:0000313" key="2">
    <source>
        <dbReference type="EMBL" id="PUZ28161.1"/>
    </source>
</evidence>
<reference evidence="2 3" key="1">
    <citation type="submission" date="2018-04" db="EMBL/GenBank/DDBJ databases">
        <title>Chitinophaga fuyangensis sp. nov., isolated from soil in a chemical factory.</title>
        <authorList>
            <person name="Chen K."/>
        </authorList>
    </citation>
    <scope>NUCLEOTIDE SEQUENCE [LARGE SCALE GENOMIC DNA]</scope>
    <source>
        <strain evidence="2 3">LY-1</strain>
    </source>
</reference>
<proteinExistence type="predicted"/>
<evidence type="ECO:0000313" key="3">
    <source>
        <dbReference type="Proteomes" id="UP000244450"/>
    </source>
</evidence>
<dbReference type="PANTHER" id="PTHR43798:SF33">
    <property type="entry name" value="HYDROLASE, PUTATIVE (AFU_ORTHOLOGUE AFUA_2G14860)-RELATED"/>
    <property type="match status" value="1"/>
</dbReference>
<dbReference type="InterPro" id="IPR050266">
    <property type="entry name" value="AB_hydrolase_sf"/>
</dbReference>
<dbReference type="Pfam" id="PF12697">
    <property type="entry name" value="Abhydrolase_6"/>
    <property type="match status" value="1"/>
</dbReference>
<dbReference type="EMBL" id="QCYK01000001">
    <property type="protein sequence ID" value="PUZ28161.1"/>
    <property type="molecule type" value="Genomic_DNA"/>
</dbReference>
<organism evidence="2 3">
    <name type="scientific">Chitinophaga parva</name>
    <dbReference type="NCBI Taxonomy" id="2169414"/>
    <lineage>
        <taxon>Bacteria</taxon>
        <taxon>Pseudomonadati</taxon>
        <taxon>Bacteroidota</taxon>
        <taxon>Chitinophagia</taxon>
        <taxon>Chitinophagales</taxon>
        <taxon>Chitinophagaceae</taxon>
        <taxon>Chitinophaga</taxon>
    </lineage>
</organism>
<feature type="domain" description="AB hydrolase-1" evidence="1">
    <location>
        <begin position="27"/>
        <end position="253"/>
    </location>
</feature>
<evidence type="ECO:0000259" key="1">
    <source>
        <dbReference type="Pfam" id="PF12697"/>
    </source>
</evidence>